<dbReference type="GO" id="GO:0016020">
    <property type="term" value="C:membrane"/>
    <property type="evidence" value="ECO:0007669"/>
    <property type="project" value="InterPro"/>
</dbReference>
<evidence type="ECO:0000313" key="3">
    <source>
        <dbReference type="EMBL" id="MBB6038158.1"/>
    </source>
</evidence>
<feature type="transmembrane region" description="Helical" evidence="2">
    <location>
        <begin position="287"/>
        <end position="308"/>
    </location>
</feature>
<dbReference type="PRINTS" id="PR00303">
    <property type="entry name" value="SECYTRNLCASE"/>
</dbReference>
<dbReference type="Pfam" id="PF00344">
    <property type="entry name" value="SecY"/>
    <property type="match status" value="1"/>
</dbReference>
<keyword evidence="2" id="KW-0472">Membrane</keyword>
<dbReference type="Proteomes" id="UP000548476">
    <property type="component" value="Unassembled WGS sequence"/>
</dbReference>
<dbReference type="Gene3D" id="1.10.3370.10">
    <property type="entry name" value="SecY subunit domain"/>
    <property type="match status" value="1"/>
</dbReference>
<dbReference type="SUPFAM" id="SSF103491">
    <property type="entry name" value="Preprotein translocase SecY subunit"/>
    <property type="match status" value="1"/>
</dbReference>
<feature type="transmembrane region" description="Helical" evidence="2">
    <location>
        <begin position="198"/>
        <end position="217"/>
    </location>
</feature>
<feature type="transmembrane region" description="Helical" evidence="2">
    <location>
        <begin position="368"/>
        <end position="388"/>
    </location>
</feature>
<sequence>MPAVPSRIVRRVLVTLFLIAVFRLGQYIPLPYTDADAVTDDPGPARALLELVSGGAVGRLSVFALGIYPFFFAISAMTVVVGASPRLTALAAEGKAGMRRLLFYRRVLAVAIGAALGAAMVAAGEAGYFGDGAFVATGWGSRLLIVGCLAVATAVVMLIAEGVHRHGYGPASVSLALMSLLAGIAEEFAAVLARRGPVVLAVLTAAVLAAVVGRVWVSQAQRRVPIGYEKRMVGRRPGVTPTYLPLHLVVRGDKSLLVATVVLLVPPLAGDIAGFDGLAAWSVRDPWYAVAFALLLAIITFASTMSAHDLTRQVDRLRRTGGFVPGIRPGRPTGEYLGHVLVRLALAGAVLWTSTALLPLGAGVISDTGVMFSALLPVTIFYTVEAALRTGREIQTEMFARRYAGMLR</sequence>
<comment type="caution">
    <text evidence="3">The sequence shown here is derived from an EMBL/GenBank/DDBJ whole genome shotgun (WGS) entry which is preliminary data.</text>
</comment>
<feature type="transmembrane region" description="Helical" evidence="2">
    <location>
        <begin position="256"/>
        <end position="275"/>
    </location>
</feature>
<dbReference type="AlphaFoldDB" id="A0A841FWQ2"/>
<feature type="transmembrane region" description="Helical" evidence="2">
    <location>
        <begin position="12"/>
        <end position="30"/>
    </location>
</feature>
<dbReference type="GO" id="GO:0015031">
    <property type="term" value="P:protein transport"/>
    <property type="evidence" value="ECO:0007669"/>
    <property type="project" value="InterPro"/>
</dbReference>
<feature type="transmembrane region" description="Helical" evidence="2">
    <location>
        <begin position="340"/>
        <end position="362"/>
    </location>
</feature>
<dbReference type="PANTHER" id="PTHR10906">
    <property type="entry name" value="SECY/SEC61-ALPHA FAMILY MEMBER"/>
    <property type="match status" value="1"/>
</dbReference>
<dbReference type="PIRSF" id="PIRSF004557">
    <property type="entry name" value="SecY"/>
    <property type="match status" value="1"/>
</dbReference>
<dbReference type="RefSeq" id="WP_184790955.1">
    <property type="nucleotide sequence ID" value="NZ_BONT01000047.1"/>
</dbReference>
<dbReference type="InterPro" id="IPR002208">
    <property type="entry name" value="SecY/SEC61-alpha"/>
</dbReference>
<name>A0A841FWQ2_9ACTN</name>
<reference evidence="3 4" key="1">
    <citation type="submission" date="2020-08" db="EMBL/GenBank/DDBJ databases">
        <title>Genomic Encyclopedia of Type Strains, Phase IV (KMG-IV): sequencing the most valuable type-strain genomes for metagenomic binning, comparative biology and taxonomic classification.</title>
        <authorList>
            <person name="Goeker M."/>
        </authorList>
    </citation>
    <scope>NUCLEOTIDE SEQUENCE [LARGE SCALE GENOMIC DNA]</scope>
    <source>
        <strain evidence="3 4">YIM 65646</strain>
    </source>
</reference>
<protein>
    <submittedName>
        <fullName evidence="3">Preprotein translocase subunit SecY</fullName>
    </submittedName>
</protein>
<feature type="transmembrane region" description="Helical" evidence="2">
    <location>
        <begin position="143"/>
        <end position="160"/>
    </location>
</feature>
<proteinExistence type="inferred from homology"/>
<dbReference type="InterPro" id="IPR023201">
    <property type="entry name" value="SecY_dom_sf"/>
</dbReference>
<accession>A0A841FWQ2</accession>
<dbReference type="EMBL" id="JACHGT010000015">
    <property type="protein sequence ID" value="MBB6038158.1"/>
    <property type="molecule type" value="Genomic_DNA"/>
</dbReference>
<feature type="transmembrane region" description="Helical" evidence="2">
    <location>
        <begin position="172"/>
        <end position="192"/>
    </location>
</feature>
<comment type="similarity">
    <text evidence="1">Belongs to the SecY/SEC61-alpha family.</text>
</comment>
<keyword evidence="2" id="KW-0812">Transmembrane</keyword>
<keyword evidence="4" id="KW-1185">Reference proteome</keyword>
<feature type="transmembrane region" description="Helical" evidence="2">
    <location>
        <begin position="103"/>
        <end position="123"/>
    </location>
</feature>
<evidence type="ECO:0000256" key="1">
    <source>
        <dbReference type="RuleBase" id="RU004349"/>
    </source>
</evidence>
<organism evidence="3 4">
    <name type="scientific">Phytomonospora endophytica</name>
    <dbReference type="NCBI Taxonomy" id="714109"/>
    <lineage>
        <taxon>Bacteria</taxon>
        <taxon>Bacillati</taxon>
        <taxon>Actinomycetota</taxon>
        <taxon>Actinomycetes</taxon>
        <taxon>Micromonosporales</taxon>
        <taxon>Micromonosporaceae</taxon>
        <taxon>Phytomonospora</taxon>
    </lineage>
</organism>
<evidence type="ECO:0000256" key="2">
    <source>
        <dbReference type="SAM" id="Phobius"/>
    </source>
</evidence>
<keyword evidence="2" id="KW-1133">Transmembrane helix</keyword>
<feature type="transmembrane region" description="Helical" evidence="2">
    <location>
        <begin position="60"/>
        <end position="83"/>
    </location>
</feature>
<evidence type="ECO:0000313" key="4">
    <source>
        <dbReference type="Proteomes" id="UP000548476"/>
    </source>
</evidence>
<gene>
    <name evidence="3" type="ORF">HNR73_006038</name>
</gene>